<evidence type="ECO:0000259" key="1">
    <source>
        <dbReference type="Pfam" id="PF13340"/>
    </source>
</evidence>
<gene>
    <name evidence="2" type="ORF">SLNWT_4954</name>
</gene>
<dbReference type="KEGG" id="sals:SLNWT_4954"/>
<protein>
    <submittedName>
        <fullName evidence="2">Putative transposase</fullName>
    </submittedName>
</protein>
<sequence length="52" mass="5622">MVGDRVVVAASGPPEAGGGTIRQVLEGIVFKFPTGLPWRDLPERFGLWQTVL</sequence>
<keyword evidence="3" id="KW-1185">Reference proteome</keyword>
<evidence type="ECO:0000313" key="2">
    <source>
        <dbReference type="EMBL" id="AJE85330.1"/>
    </source>
</evidence>
<dbReference type="AlphaFoldDB" id="A0A0B5F1B3"/>
<name>A0A0B5F1B3_STRA4</name>
<dbReference type="InterPro" id="IPR025161">
    <property type="entry name" value="IS402-like_dom"/>
</dbReference>
<evidence type="ECO:0000313" key="3">
    <source>
        <dbReference type="Proteomes" id="UP000031523"/>
    </source>
</evidence>
<organism evidence="2 3">
    <name type="scientific">Streptomyces albus (strain ATCC 21838 / DSM 41398 / FERM P-419 / JCM 4703 / NBRC 107858)</name>
    <dbReference type="NCBI Taxonomy" id="1081613"/>
    <lineage>
        <taxon>Bacteria</taxon>
        <taxon>Bacillati</taxon>
        <taxon>Actinomycetota</taxon>
        <taxon>Actinomycetes</taxon>
        <taxon>Kitasatosporales</taxon>
        <taxon>Streptomycetaceae</taxon>
        <taxon>Streptomyces</taxon>
    </lineage>
</organism>
<reference evidence="2 3" key="1">
    <citation type="submission" date="2015-01" db="EMBL/GenBank/DDBJ databases">
        <title>Enhanced salinomycin production by adjusting the supply of polyketide extender units in Streptomyce albus DSM 41398.</title>
        <authorList>
            <person name="Lu C."/>
        </authorList>
    </citation>
    <scope>NUCLEOTIDE SEQUENCE [LARGE SCALE GENOMIC DNA]</scope>
    <source>
        <strain evidence="3">ATCC 21838 / DSM 41398 / FERM P-419 / JCM 4703 / NBRC 107858</strain>
    </source>
</reference>
<dbReference type="Pfam" id="PF13340">
    <property type="entry name" value="DUF4096"/>
    <property type="match status" value="1"/>
</dbReference>
<dbReference type="Proteomes" id="UP000031523">
    <property type="component" value="Chromosome"/>
</dbReference>
<proteinExistence type="predicted"/>
<dbReference type="EMBL" id="CP010519">
    <property type="protein sequence ID" value="AJE85330.1"/>
    <property type="molecule type" value="Genomic_DNA"/>
</dbReference>
<feature type="domain" description="Insertion element IS402-like" evidence="1">
    <location>
        <begin position="21"/>
        <end position="51"/>
    </location>
</feature>
<accession>A0A0B5F1B3</accession>